<keyword evidence="3" id="KW-1185">Reference proteome</keyword>
<reference evidence="2 3" key="1">
    <citation type="submission" date="2020-04" db="EMBL/GenBank/DDBJ databases">
        <title>Enterovirga sp. isolate from soil.</title>
        <authorList>
            <person name="Chea S."/>
            <person name="Kim D.-U."/>
        </authorList>
    </citation>
    <scope>NUCLEOTIDE SEQUENCE [LARGE SCALE GENOMIC DNA]</scope>
    <source>
        <strain evidence="2 3">DB1703</strain>
    </source>
</reference>
<dbReference type="Pfam" id="PF16357">
    <property type="entry name" value="PepSY_TM_like_2"/>
    <property type="match status" value="1"/>
</dbReference>
<dbReference type="PANTHER" id="PTHR40115">
    <property type="entry name" value="INNER MEMBRANE PROTEIN WITH PEPSY TM HELIX"/>
    <property type="match status" value="1"/>
</dbReference>
<feature type="transmembrane region" description="Helical" evidence="1">
    <location>
        <begin position="187"/>
        <end position="207"/>
    </location>
</feature>
<comment type="caution">
    <text evidence="2">The sequence shown here is derived from an EMBL/GenBank/DDBJ whole genome shotgun (WGS) entry which is preliminary data.</text>
</comment>
<evidence type="ECO:0008006" key="4">
    <source>
        <dbReference type="Google" id="ProtNLM"/>
    </source>
</evidence>
<proteinExistence type="predicted"/>
<evidence type="ECO:0000313" key="3">
    <source>
        <dbReference type="Proteomes" id="UP000564885"/>
    </source>
</evidence>
<dbReference type="EMBL" id="JABEPP010000005">
    <property type="protein sequence ID" value="NNM74362.1"/>
    <property type="molecule type" value="Genomic_DNA"/>
</dbReference>
<keyword evidence="1" id="KW-1133">Transmembrane helix</keyword>
<protein>
    <recommendedName>
        <fullName evidence="4">PepSY-associated TM helix domain-containing protein</fullName>
    </recommendedName>
</protein>
<dbReference type="RefSeq" id="WP_171219801.1">
    <property type="nucleotide sequence ID" value="NZ_JABEPP010000005.1"/>
</dbReference>
<feature type="transmembrane region" description="Helical" evidence="1">
    <location>
        <begin position="158"/>
        <end position="181"/>
    </location>
</feature>
<dbReference type="PANTHER" id="PTHR40115:SF1">
    <property type="entry name" value="INNER MEMBRANE PROTEIN WITH PEPSY TM HELIX"/>
    <property type="match status" value="1"/>
</dbReference>
<sequence length="208" mass="22876">MTTASKKKRRSYWLKQLHLWHWVSSAICLIGLLLFTVTGITLNHAAEIEGKPHVTTREARLPDSLAGGLSAGPQKGKAPLPPEIAAWLGRELGLDLSGRQAEWSAGEAYVSLPRAGGDAWLTVARDTGEVTYERTDRGWISFLNDLHKGRNTGAGWRWFIDVFAVACLVFAITGLVLLQLHSHNRPSTWPLVGLGLLAPVLLILLFMH</sequence>
<evidence type="ECO:0000313" key="2">
    <source>
        <dbReference type="EMBL" id="NNM74362.1"/>
    </source>
</evidence>
<dbReference type="Proteomes" id="UP000564885">
    <property type="component" value="Unassembled WGS sequence"/>
</dbReference>
<feature type="transmembrane region" description="Helical" evidence="1">
    <location>
        <begin position="20"/>
        <end position="42"/>
    </location>
</feature>
<keyword evidence="1" id="KW-0472">Membrane</keyword>
<dbReference type="InterPro" id="IPR032307">
    <property type="entry name" value="PepSY_TM-like_2"/>
</dbReference>
<accession>A0A849I4J5</accession>
<gene>
    <name evidence="2" type="ORF">HJG44_18550</name>
</gene>
<evidence type="ECO:0000256" key="1">
    <source>
        <dbReference type="SAM" id="Phobius"/>
    </source>
</evidence>
<keyword evidence="1" id="KW-0812">Transmembrane</keyword>
<organism evidence="2 3">
    <name type="scientific">Enterovirga aerilata</name>
    <dbReference type="NCBI Taxonomy" id="2730920"/>
    <lineage>
        <taxon>Bacteria</taxon>
        <taxon>Pseudomonadati</taxon>
        <taxon>Pseudomonadota</taxon>
        <taxon>Alphaproteobacteria</taxon>
        <taxon>Hyphomicrobiales</taxon>
        <taxon>Methylobacteriaceae</taxon>
        <taxon>Enterovirga</taxon>
    </lineage>
</organism>
<dbReference type="AlphaFoldDB" id="A0A849I4J5"/>
<name>A0A849I4J5_9HYPH</name>